<dbReference type="PANTHER" id="PTHR31131">
    <property type="entry name" value="CHROMOSOME 1, WHOLE GENOME SHOTGUN SEQUENCE"/>
    <property type="match status" value="1"/>
</dbReference>
<dbReference type="Gene3D" id="3.30.2130.10">
    <property type="entry name" value="VC0802-like"/>
    <property type="match status" value="2"/>
</dbReference>
<dbReference type="AlphaFoldDB" id="A0A1Y2AJB9"/>
<dbReference type="Pfam" id="PF13840">
    <property type="entry name" value="ACT_7"/>
    <property type="match status" value="1"/>
</dbReference>
<dbReference type="EMBL" id="MCFC01000099">
    <property type="protein sequence ID" value="ORY22035.1"/>
    <property type="molecule type" value="Genomic_DNA"/>
</dbReference>
<evidence type="ECO:0000259" key="2">
    <source>
        <dbReference type="Pfam" id="PF13840"/>
    </source>
</evidence>
<proteinExistence type="predicted"/>
<dbReference type="PANTHER" id="PTHR31131:SF6">
    <property type="entry name" value="CASTOR ACT DOMAIN-CONTAINING PROTEIN"/>
    <property type="match status" value="1"/>
</dbReference>
<reference evidence="3 4" key="1">
    <citation type="submission" date="2016-07" db="EMBL/GenBank/DDBJ databases">
        <title>Pervasive Adenine N6-methylation of Active Genes in Fungi.</title>
        <authorList>
            <consortium name="DOE Joint Genome Institute"/>
            <person name="Mondo S.J."/>
            <person name="Dannebaum R.O."/>
            <person name="Kuo R.C."/>
            <person name="Labutti K."/>
            <person name="Haridas S."/>
            <person name="Kuo A."/>
            <person name="Salamov A."/>
            <person name="Ahrendt S.R."/>
            <person name="Lipzen A."/>
            <person name="Sullivan W."/>
            <person name="Andreopoulos W.B."/>
            <person name="Clum A."/>
            <person name="Lindquist E."/>
            <person name="Daum C."/>
            <person name="Ramamoorthy G.K."/>
            <person name="Gryganskyi A."/>
            <person name="Culley D."/>
            <person name="Magnuson J.K."/>
            <person name="James T.Y."/>
            <person name="O'Malley M.A."/>
            <person name="Stajich J.E."/>
            <person name="Spatafora J.W."/>
            <person name="Visel A."/>
            <person name="Grigoriev I.V."/>
        </authorList>
    </citation>
    <scope>NUCLEOTIDE SEQUENCE [LARGE SCALE GENOMIC DNA]</scope>
    <source>
        <strain evidence="3 4">68-887.2</strain>
    </source>
</reference>
<dbReference type="GO" id="GO:0006520">
    <property type="term" value="P:amino acid metabolic process"/>
    <property type="evidence" value="ECO:0007669"/>
    <property type="project" value="UniProtKB-ARBA"/>
</dbReference>
<dbReference type="OrthoDB" id="58529at2759"/>
<dbReference type="Proteomes" id="UP000193986">
    <property type="component" value="Unassembled WGS sequence"/>
</dbReference>
<dbReference type="InterPro" id="IPR045865">
    <property type="entry name" value="ACT-like_dom_sf"/>
</dbReference>
<gene>
    <name evidence="3" type="ORF">BCR39DRAFT_562461</name>
</gene>
<feature type="compositionally biased region" description="Pro residues" evidence="1">
    <location>
        <begin position="171"/>
        <end position="182"/>
    </location>
</feature>
<dbReference type="SUPFAM" id="SSF55021">
    <property type="entry name" value="ACT-like"/>
    <property type="match status" value="1"/>
</dbReference>
<evidence type="ECO:0000313" key="3">
    <source>
        <dbReference type="EMBL" id="ORY22035.1"/>
    </source>
</evidence>
<feature type="compositionally biased region" description="Basic and acidic residues" evidence="1">
    <location>
        <begin position="279"/>
        <end position="290"/>
    </location>
</feature>
<organism evidence="3 4">
    <name type="scientific">Naematelia encephala</name>
    <dbReference type="NCBI Taxonomy" id="71784"/>
    <lineage>
        <taxon>Eukaryota</taxon>
        <taxon>Fungi</taxon>
        <taxon>Dikarya</taxon>
        <taxon>Basidiomycota</taxon>
        <taxon>Agaricomycotina</taxon>
        <taxon>Tremellomycetes</taxon>
        <taxon>Tremellales</taxon>
        <taxon>Naemateliaceae</taxon>
        <taxon>Naematelia</taxon>
    </lineage>
</organism>
<feature type="region of interest" description="Disordered" evidence="1">
    <location>
        <begin position="278"/>
        <end position="301"/>
    </location>
</feature>
<protein>
    <recommendedName>
        <fullName evidence="2">CASTOR ACT domain-containing protein</fullName>
    </recommendedName>
</protein>
<feature type="region of interest" description="Disordered" evidence="1">
    <location>
        <begin position="163"/>
        <end position="184"/>
    </location>
</feature>
<dbReference type="GO" id="GO:0046394">
    <property type="term" value="P:carboxylic acid biosynthetic process"/>
    <property type="evidence" value="ECO:0007669"/>
    <property type="project" value="UniProtKB-ARBA"/>
</dbReference>
<dbReference type="InParanoid" id="A0A1Y2AJB9"/>
<dbReference type="InterPro" id="IPR051719">
    <property type="entry name" value="CASTOR_mTORC1"/>
</dbReference>
<accession>A0A1Y2AJB9</accession>
<evidence type="ECO:0000256" key="1">
    <source>
        <dbReference type="SAM" id="MobiDB-lite"/>
    </source>
</evidence>
<keyword evidence="4" id="KW-1185">Reference proteome</keyword>
<sequence length="448" mass="48856">MGIAMRGISIRALDDPVSIVHIPVELSDKYASNIYWSIIDAPALSDEFFNITSNRIEIAIFGSVALVAKQWEGAGAIDTEVLINAPWRVYEISSGEVGDVGNHDSPHLRYVSIPLARAGISILYQSSYFTDFLLVKESDFTRASEIFASEGWHIDTGLPSPRRQSQLFTLPTPPLTSSPPSPLRSLSPAIPIQPAAPAITVLPAPLACVALVAHSPHVVELLVWPERVAGGCCRPFLSFTRTEDGASLLTETRVLRALFSEREVQTGGEIWEEGTQGENYHEEEVREEGRGGTGTWTPPPEGKRLSLPAAHGGNDQEIPIKWEVGGGLEVDEMNGNDTGRKSCLQLDLRGIDDQVEVGQGAYHLDKSGLIVRFSSLLDGSDIKMLYSSTFHTANILVEAGDVRRAKRLLEHVHVDHVETAVEEKIGGETAVDEMVVEEIAVEKTLLEV</sequence>
<dbReference type="InterPro" id="IPR027795">
    <property type="entry name" value="CASTOR_ACT_dom"/>
</dbReference>
<comment type="caution">
    <text evidence="3">The sequence shown here is derived from an EMBL/GenBank/DDBJ whole genome shotgun (WGS) entry which is preliminary data.</text>
</comment>
<evidence type="ECO:0000313" key="4">
    <source>
        <dbReference type="Proteomes" id="UP000193986"/>
    </source>
</evidence>
<feature type="domain" description="CASTOR ACT" evidence="2">
    <location>
        <begin position="111"/>
        <end position="146"/>
    </location>
</feature>
<name>A0A1Y2AJB9_9TREE</name>